<dbReference type="SUPFAM" id="SSF55874">
    <property type="entry name" value="ATPase domain of HSP90 chaperone/DNA topoisomerase II/histidine kinase"/>
    <property type="match status" value="1"/>
</dbReference>
<dbReference type="InterPro" id="IPR036097">
    <property type="entry name" value="HisK_dim/P_sf"/>
</dbReference>
<dbReference type="Gene3D" id="1.25.40.10">
    <property type="entry name" value="Tetratricopeptide repeat domain"/>
    <property type="match status" value="3"/>
</dbReference>
<dbReference type="SUPFAM" id="SSF81901">
    <property type="entry name" value="HCP-like"/>
    <property type="match status" value="1"/>
</dbReference>
<dbReference type="PROSITE" id="PS50005">
    <property type="entry name" value="TPR"/>
    <property type="match status" value="1"/>
</dbReference>
<dbReference type="SMART" id="SM00388">
    <property type="entry name" value="HisKA"/>
    <property type="match status" value="1"/>
</dbReference>
<keyword evidence="6" id="KW-0472">Membrane</keyword>
<dbReference type="Gene3D" id="1.10.287.130">
    <property type="match status" value="1"/>
</dbReference>
<evidence type="ECO:0000259" key="7">
    <source>
        <dbReference type="PROSITE" id="PS50109"/>
    </source>
</evidence>
<keyword evidence="6" id="KW-0812">Transmembrane</keyword>
<comment type="caution">
    <text evidence="8">The sequence shown here is derived from an EMBL/GenBank/DDBJ whole genome shotgun (WGS) entry which is preliminary data.</text>
</comment>
<reference evidence="9" key="1">
    <citation type="journal article" date="2019" name="Int. J. Syst. Evol. Microbiol.">
        <title>The Global Catalogue of Microorganisms (GCM) 10K type strain sequencing project: providing services to taxonomists for standard genome sequencing and annotation.</title>
        <authorList>
            <consortium name="The Broad Institute Genomics Platform"/>
            <consortium name="The Broad Institute Genome Sequencing Center for Infectious Disease"/>
            <person name="Wu L."/>
            <person name="Ma J."/>
        </authorList>
    </citation>
    <scope>NUCLEOTIDE SEQUENCE [LARGE SCALE GENOMIC DNA]</scope>
    <source>
        <strain evidence="9">JCM 17925</strain>
    </source>
</reference>
<dbReference type="Gene3D" id="3.30.565.10">
    <property type="entry name" value="Histidine kinase-like ATPase, C-terminal domain"/>
    <property type="match status" value="1"/>
</dbReference>
<keyword evidence="9" id="KW-1185">Reference proteome</keyword>
<comment type="catalytic activity">
    <reaction evidence="1">
        <text>ATP + protein L-histidine = ADP + protein N-phospho-L-histidine.</text>
        <dbReference type="EC" id="2.7.13.3"/>
    </reaction>
</comment>
<evidence type="ECO:0000256" key="3">
    <source>
        <dbReference type="ARBA" id="ARBA00022553"/>
    </source>
</evidence>
<dbReference type="InterPro" id="IPR036890">
    <property type="entry name" value="HATPase_C_sf"/>
</dbReference>
<feature type="domain" description="Histidine kinase" evidence="7">
    <location>
        <begin position="482"/>
        <end position="725"/>
    </location>
</feature>
<dbReference type="SMART" id="SM00028">
    <property type="entry name" value="TPR"/>
    <property type="match status" value="5"/>
</dbReference>
<dbReference type="Proteomes" id="UP001500936">
    <property type="component" value="Unassembled WGS sequence"/>
</dbReference>
<sequence length="725" mass="81836">MSCLGQNKQQAIDSLQALLKNHPQADTSRVKLLFDLGNLYRAQPKQRRAVAEDALTLARKLRYREGEAKALFILADTYREESNFKQALSIGQQAARAANALNDLNLRASVYELIGDVHYFQGNYVQGMEYLLEALKHAEKSKDEKLIANILSDVGLVYHSLGDYNQALFYHLRALKSKERSGSKSGLFKGFNNAAEAYRLLGEDAKAIDMYTKALAVARELNNSFFISFVESNLANLYEKQGKYELVFPLAFRALAVSKEMDDQEGVAFCSDILARAYLHTNHPDSARWYGLRAFNVAQQTGLKEYSRDASQVLAESYARSSDFARAYQYQQIYMGYKDSLLNENTAKKVILQQYNYDLAKKESRIALLVKDKNLQAEEARRQRQLLYAIITGLVLVVGLAILLWRNNRIKQRANALLKRQKQEIDDQARRLLVLNEELSEQKEEVETQRDELEDTLIRLKATQAQLIQAEKMASLGELTAGIAHEIQNPLNFVNNFSELSVQLIDELKEGPILALPESEKAYADEILHDLSQNLQRINHHGGRAGAIVKGMLQHSRTSTGQKELTDINALANEYLHLSYHGLKAQNDQFNADLRVHLEPNLKKVEVIPQDIGRVLLNLYNNAFYAVLDKQKLKIAGYHPRIDVCTHTENGKLEIRVKDNGTGIPKEIINKIYQPFFTTKPTGEGTGLGLSLSYDIVTKVHGGELLVESEPGEYTEMTVRLPLGA</sequence>
<evidence type="ECO:0000313" key="8">
    <source>
        <dbReference type="EMBL" id="GAA4408962.1"/>
    </source>
</evidence>
<accession>A0ABP8KK33</accession>
<dbReference type="SUPFAM" id="SSF48452">
    <property type="entry name" value="TPR-like"/>
    <property type="match status" value="2"/>
</dbReference>
<evidence type="ECO:0000256" key="1">
    <source>
        <dbReference type="ARBA" id="ARBA00000085"/>
    </source>
</evidence>
<dbReference type="InterPro" id="IPR019734">
    <property type="entry name" value="TPR_rpt"/>
</dbReference>
<evidence type="ECO:0000256" key="2">
    <source>
        <dbReference type="ARBA" id="ARBA00012438"/>
    </source>
</evidence>
<feature type="repeat" description="TPR" evidence="4">
    <location>
        <begin position="148"/>
        <end position="181"/>
    </location>
</feature>
<dbReference type="Pfam" id="PF13424">
    <property type="entry name" value="TPR_12"/>
    <property type="match status" value="1"/>
</dbReference>
<dbReference type="InterPro" id="IPR005467">
    <property type="entry name" value="His_kinase_dom"/>
</dbReference>
<evidence type="ECO:0000256" key="5">
    <source>
        <dbReference type="SAM" id="Coils"/>
    </source>
</evidence>
<gene>
    <name evidence="8" type="ORF">GCM10023187_31530</name>
</gene>
<dbReference type="InterPro" id="IPR011990">
    <property type="entry name" value="TPR-like_helical_dom_sf"/>
</dbReference>
<name>A0ABP8KK33_9BACT</name>
<proteinExistence type="predicted"/>
<dbReference type="EMBL" id="BAABHB010000006">
    <property type="protein sequence ID" value="GAA4408962.1"/>
    <property type="molecule type" value="Genomic_DNA"/>
</dbReference>
<dbReference type="PRINTS" id="PR00344">
    <property type="entry name" value="BCTRLSENSOR"/>
</dbReference>
<dbReference type="Pfam" id="PF13176">
    <property type="entry name" value="TPR_7"/>
    <property type="match status" value="1"/>
</dbReference>
<dbReference type="InterPro" id="IPR004358">
    <property type="entry name" value="Sig_transdc_His_kin-like_C"/>
</dbReference>
<dbReference type="SUPFAM" id="SSF47384">
    <property type="entry name" value="Homodimeric domain of signal transducing histidine kinase"/>
    <property type="match status" value="1"/>
</dbReference>
<feature type="transmembrane region" description="Helical" evidence="6">
    <location>
        <begin position="386"/>
        <end position="405"/>
    </location>
</feature>
<dbReference type="CDD" id="cd00082">
    <property type="entry name" value="HisKA"/>
    <property type="match status" value="1"/>
</dbReference>
<dbReference type="EC" id="2.7.13.3" evidence="2"/>
<dbReference type="PANTHER" id="PTHR43065:SF42">
    <property type="entry name" value="TWO-COMPONENT SENSOR PPRA"/>
    <property type="match status" value="1"/>
</dbReference>
<dbReference type="InterPro" id="IPR003661">
    <property type="entry name" value="HisK_dim/P_dom"/>
</dbReference>
<dbReference type="PANTHER" id="PTHR43065">
    <property type="entry name" value="SENSOR HISTIDINE KINASE"/>
    <property type="match status" value="1"/>
</dbReference>
<organism evidence="8 9">
    <name type="scientific">Nibrella viscosa</name>
    <dbReference type="NCBI Taxonomy" id="1084524"/>
    <lineage>
        <taxon>Bacteria</taxon>
        <taxon>Pseudomonadati</taxon>
        <taxon>Bacteroidota</taxon>
        <taxon>Cytophagia</taxon>
        <taxon>Cytophagales</taxon>
        <taxon>Spirosomataceae</taxon>
        <taxon>Nibrella</taxon>
    </lineage>
</organism>
<keyword evidence="3" id="KW-0597">Phosphoprotein</keyword>
<dbReference type="Pfam" id="PF02518">
    <property type="entry name" value="HATPase_c"/>
    <property type="match status" value="1"/>
</dbReference>
<dbReference type="InterPro" id="IPR003594">
    <property type="entry name" value="HATPase_dom"/>
</dbReference>
<evidence type="ECO:0000256" key="4">
    <source>
        <dbReference type="PROSITE-ProRule" id="PRU00339"/>
    </source>
</evidence>
<dbReference type="SMART" id="SM00387">
    <property type="entry name" value="HATPase_c"/>
    <property type="match status" value="1"/>
</dbReference>
<keyword evidence="5" id="KW-0175">Coiled coil</keyword>
<feature type="coiled-coil region" evidence="5">
    <location>
        <begin position="411"/>
        <end position="473"/>
    </location>
</feature>
<keyword evidence="6" id="KW-1133">Transmembrane helix</keyword>
<keyword evidence="4" id="KW-0802">TPR repeat</keyword>
<protein>
    <recommendedName>
        <fullName evidence="2">histidine kinase</fullName>
        <ecNumber evidence="2">2.7.13.3</ecNumber>
    </recommendedName>
</protein>
<evidence type="ECO:0000256" key="6">
    <source>
        <dbReference type="SAM" id="Phobius"/>
    </source>
</evidence>
<dbReference type="PROSITE" id="PS50109">
    <property type="entry name" value="HIS_KIN"/>
    <property type="match status" value="1"/>
</dbReference>
<evidence type="ECO:0000313" key="9">
    <source>
        <dbReference type="Proteomes" id="UP001500936"/>
    </source>
</evidence>